<dbReference type="PROSITE" id="PS51103">
    <property type="entry name" value="PTS_EIIC_TYPE_1"/>
    <property type="match status" value="1"/>
</dbReference>
<dbReference type="PANTHER" id="PTHR30009:SF20">
    <property type="entry name" value="PTS SYSTEM GLUCOSE-SPECIFIC EIICB COMPONENT-RELATED"/>
    <property type="match status" value="1"/>
</dbReference>
<keyword evidence="6" id="KW-0598">Phosphotransferase system</keyword>
<evidence type="ECO:0000313" key="15">
    <source>
        <dbReference type="EMBL" id="CDS88831.1"/>
    </source>
</evidence>
<evidence type="ECO:0000256" key="12">
    <source>
        <dbReference type="SAM" id="Phobius"/>
    </source>
</evidence>
<dbReference type="RefSeq" id="WP_009893767.1">
    <property type="nucleotide sequence ID" value="NZ_BAABSG010000003.1"/>
</dbReference>
<feature type="transmembrane region" description="Helical" evidence="12">
    <location>
        <begin position="361"/>
        <end position="381"/>
    </location>
</feature>
<feature type="transmembrane region" description="Helical" evidence="12">
    <location>
        <begin position="177"/>
        <end position="197"/>
    </location>
</feature>
<dbReference type="Pfam" id="PF00367">
    <property type="entry name" value="PTS_EIIB"/>
    <property type="match status" value="1"/>
</dbReference>
<dbReference type="GO" id="GO:0009401">
    <property type="term" value="P:phosphoenolpyruvate-dependent sugar phosphotransferase system"/>
    <property type="evidence" value="ECO:0007669"/>
    <property type="project" value="UniProtKB-KW"/>
</dbReference>
<dbReference type="Proteomes" id="UP000372533">
    <property type="component" value="Unassembled WGS sequence"/>
</dbReference>
<feature type="domain" description="PTS EIIC type-1" evidence="14">
    <location>
        <begin position="6"/>
        <end position="422"/>
    </location>
</feature>
<dbReference type="EC" id="2.7.1.69" evidence="16 17"/>
<dbReference type="EMBL" id="LK932525">
    <property type="protein sequence ID" value="CDS88831.1"/>
    <property type="molecule type" value="Genomic_DNA"/>
</dbReference>
<evidence type="ECO:0000313" key="16">
    <source>
        <dbReference type="EMBL" id="CDS89458.1"/>
    </source>
</evidence>
<feature type="transmembrane region" description="Helical" evidence="12">
    <location>
        <begin position="335"/>
        <end position="354"/>
    </location>
</feature>
<dbReference type="AlphaFoldDB" id="A0A031WE19"/>
<dbReference type="PROSITE" id="PS01035">
    <property type="entry name" value="PTS_EIIB_TYPE_1_CYS"/>
    <property type="match status" value="1"/>
</dbReference>
<dbReference type="EMBL" id="LK932849">
    <property type="protein sequence ID" value="CDS94401.1"/>
    <property type="molecule type" value="Genomic_DNA"/>
</dbReference>
<keyword evidence="10 12" id="KW-0472">Membrane</keyword>
<dbReference type="InterPro" id="IPR013013">
    <property type="entry name" value="PTS_EIIC_1"/>
</dbReference>
<evidence type="ECO:0000256" key="4">
    <source>
        <dbReference type="ARBA" id="ARBA00022597"/>
    </source>
</evidence>
<evidence type="ECO:0000259" key="13">
    <source>
        <dbReference type="PROSITE" id="PS51098"/>
    </source>
</evidence>
<dbReference type="InterPro" id="IPR001996">
    <property type="entry name" value="PTS_IIB_1"/>
</dbReference>
<evidence type="ECO:0000256" key="8">
    <source>
        <dbReference type="ARBA" id="ARBA00022777"/>
    </source>
</evidence>
<organism evidence="17">
    <name type="scientific">Clostridioides difficile</name>
    <name type="common">Peptoclostridium difficile</name>
    <dbReference type="NCBI Taxonomy" id="1496"/>
    <lineage>
        <taxon>Bacteria</taxon>
        <taxon>Bacillati</taxon>
        <taxon>Bacillota</taxon>
        <taxon>Clostridia</taxon>
        <taxon>Peptostreptococcales</taxon>
        <taxon>Peptostreptococcaceae</taxon>
        <taxon>Clostridioides</taxon>
    </lineage>
</organism>
<feature type="domain" description="PTS EIIB type-1" evidence="13">
    <location>
        <begin position="440"/>
        <end position="522"/>
    </location>
</feature>
<dbReference type="CDD" id="cd00212">
    <property type="entry name" value="PTS_IIB_glc"/>
    <property type="match status" value="1"/>
</dbReference>
<comment type="subcellular location">
    <subcellularLocation>
        <location evidence="1">Cell membrane</location>
        <topology evidence="1">Multi-pass membrane protein</topology>
    </subcellularLocation>
</comment>
<evidence type="ECO:0000256" key="3">
    <source>
        <dbReference type="ARBA" id="ARBA00022475"/>
    </source>
</evidence>
<reference evidence="18 19" key="2">
    <citation type="submission" date="2019-04" db="EMBL/GenBank/DDBJ databases">
        <authorList>
            <consortium name="Pathogen Informatics"/>
        </authorList>
    </citation>
    <scope>NUCLEOTIDE SEQUENCE [LARGE SCALE GENOMIC DNA]</scope>
    <source>
        <strain evidence="18">Tl291</strain>
        <strain evidence="19">tl291</strain>
    </source>
</reference>
<dbReference type="GO" id="GO:0016301">
    <property type="term" value="F:kinase activity"/>
    <property type="evidence" value="ECO:0007669"/>
    <property type="project" value="UniProtKB-KW"/>
</dbReference>
<evidence type="ECO:0000259" key="14">
    <source>
        <dbReference type="PROSITE" id="PS51103"/>
    </source>
</evidence>
<dbReference type="InterPro" id="IPR003352">
    <property type="entry name" value="PTS_EIIC"/>
</dbReference>
<keyword evidence="4" id="KW-0762">Sugar transport</keyword>
<dbReference type="InterPro" id="IPR050429">
    <property type="entry name" value="PTS_Glucose_EIICBA"/>
</dbReference>
<feature type="transmembrane region" description="Helical" evidence="12">
    <location>
        <begin position="312"/>
        <end position="329"/>
    </location>
</feature>
<name>A0A031WE19_CLODI</name>
<evidence type="ECO:0000256" key="2">
    <source>
        <dbReference type="ARBA" id="ARBA00022448"/>
    </source>
</evidence>
<feature type="transmembrane region" description="Helical" evidence="12">
    <location>
        <begin position="387"/>
        <end position="406"/>
    </location>
</feature>
<evidence type="ECO:0000256" key="10">
    <source>
        <dbReference type="ARBA" id="ARBA00023136"/>
    </source>
</evidence>
<dbReference type="GO" id="GO:0005886">
    <property type="term" value="C:plasma membrane"/>
    <property type="evidence" value="ECO:0007669"/>
    <property type="project" value="UniProtKB-SubCell"/>
</dbReference>
<dbReference type="NCBIfam" id="TIGR00826">
    <property type="entry name" value="EIIB_glc"/>
    <property type="match status" value="1"/>
</dbReference>
<keyword evidence="5 17" id="KW-0808">Transferase</keyword>
<dbReference type="OMA" id="LMYENTH"/>
<evidence type="ECO:0000313" key="19">
    <source>
        <dbReference type="Proteomes" id="UP000372533"/>
    </source>
</evidence>
<reference evidence="17" key="1">
    <citation type="submission" date="2014-07" db="EMBL/GenBank/DDBJ databases">
        <authorList>
            <person name="Monot Marc"/>
        </authorList>
    </citation>
    <scope>NUCLEOTIDE SEQUENCE</scope>
    <source>
        <strain evidence="17">7032989</strain>
        <strain evidence="16">7032994</strain>
    </source>
</reference>
<dbReference type="FunFam" id="3.30.1360.60:FF:000001">
    <property type="entry name" value="PTS system glucose-specific IIBC component PtsG"/>
    <property type="match status" value="1"/>
</dbReference>
<dbReference type="EMBL" id="CAAJVP010000010">
    <property type="protein sequence ID" value="VHY10687.1"/>
    <property type="molecule type" value="Genomic_DNA"/>
</dbReference>
<dbReference type="PROSITE" id="PS51098">
    <property type="entry name" value="PTS_EIIB_TYPE_1"/>
    <property type="match status" value="1"/>
</dbReference>
<dbReference type="PANTHER" id="PTHR30009">
    <property type="entry name" value="CYTOCHROME C-TYPE SYNTHESIS PROTEIN AND PTS TRANSMEMBRANE COMPONENT"/>
    <property type="match status" value="1"/>
</dbReference>
<dbReference type="Gene3D" id="3.30.1360.60">
    <property type="entry name" value="Glucose permease domain IIB"/>
    <property type="match status" value="1"/>
</dbReference>
<feature type="active site" description="Phosphocysteine intermediate; for EIIB activity" evidence="11">
    <location>
        <position position="462"/>
    </location>
</feature>
<dbReference type="PATRIC" id="fig|1496.1373.peg.1846"/>
<accession>A0A031WE19</accession>
<dbReference type="GO" id="GO:0008982">
    <property type="term" value="F:protein-N(PI)-phosphohistidine-sugar phosphotransferase activity"/>
    <property type="evidence" value="ECO:0007669"/>
    <property type="project" value="InterPro"/>
</dbReference>
<keyword evidence="2" id="KW-0813">Transport</keyword>
<feature type="transmembrane region" description="Helical" evidence="12">
    <location>
        <begin position="133"/>
        <end position="157"/>
    </location>
</feature>
<dbReference type="GO" id="GO:0090563">
    <property type="term" value="F:protein-phosphocysteine-sugar phosphotransferase activity"/>
    <property type="evidence" value="ECO:0007669"/>
    <property type="project" value="TreeGrafter"/>
</dbReference>
<evidence type="ECO:0000256" key="7">
    <source>
        <dbReference type="ARBA" id="ARBA00022692"/>
    </source>
</evidence>
<feature type="transmembrane region" description="Helical" evidence="12">
    <location>
        <begin position="93"/>
        <end position="113"/>
    </location>
</feature>
<evidence type="ECO:0000256" key="6">
    <source>
        <dbReference type="ARBA" id="ARBA00022683"/>
    </source>
</evidence>
<evidence type="ECO:0000256" key="5">
    <source>
        <dbReference type="ARBA" id="ARBA00022679"/>
    </source>
</evidence>
<evidence type="ECO:0000256" key="1">
    <source>
        <dbReference type="ARBA" id="ARBA00004651"/>
    </source>
</evidence>
<feature type="transmembrane region" description="Helical" evidence="12">
    <location>
        <begin position="21"/>
        <end position="39"/>
    </location>
</feature>
<keyword evidence="3" id="KW-1003">Cell membrane</keyword>
<dbReference type="KEGG" id="pdf:CD630DERM_30300"/>
<proteinExistence type="predicted"/>
<keyword evidence="8" id="KW-0418">Kinase</keyword>
<dbReference type="EMBL" id="LK932411">
    <property type="protein sequence ID" value="CDS89458.1"/>
    <property type="molecule type" value="Genomic_DNA"/>
</dbReference>
<gene>
    <name evidence="16" type="primary">malX</name>
    <name evidence="18" type="synonym">ptsG_3</name>
    <name evidence="17" type="ORF">BN1095_20006</name>
    <name evidence="15" type="ORF">BN1096_700192</name>
    <name evidence="16" type="ORF">BN1097_710192</name>
    <name evidence="18" type="ORF">SAMEA1402366_02321</name>
</gene>
<evidence type="ECO:0000313" key="18">
    <source>
        <dbReference type="EMBL" id="VHY10687.1"/>
    </source>
</evidence>
<sequence>MKKNKLGLWNFFQMLGKTFMFPIALLSVSGMMLGLGAGFTDPKMIEMVPFLGNEYVNLVLNFMLTIGLFAFNNLGALFAMAIPLGLLKKEKEFGAFSGLVGFIAMHIGTNFYLTRADLLVPAEQMSTNGQAMIMGIQTYNTSVLGGIVAGLIVYAIYDKVSNLKIPESLGFYSGPRLVPIVSLIVMSIVGLLIPIVWPPFFNAFQSLGRWISSAGPLGYFSYAVAERVTIPFGLNHLVTSVFRFTPIGGTAVIDGETYFGTLNMFMAYVENNQIIPLDLAGKMEQGKLMIQYGLAGAALAIYRTAKPENRKALKGLLISGVLTVIIGGISEPIEFLFLFISPALFAFHTFMNGLANMVLPYLGVLMGFTGDLIAFISFGVLRGTATGWPIAVLVAVLYFAIYYFVFKWAIIKFNIKTPGREDKEIKVSEGNGSDFKNLSTYKGQQMISALGGQSNILSLDNCVTRLRLKLQDVSLINEDAIKEAGGIAVVKLDEHTIQVIIGTQVYSLRKQMDKAMEGHLEACND</sequence>
<evidence type="ECO:0000256" key="11">
    <source>
        <dbReference type="PROSITE-ProRule" id="PRU00421"/>
    </source>
</evidence>
<dbReference type="SUPFAM" id="SSF55604">
    <property type="entry name" value="Glucose permease domain IIB"/>
    <property type="match status" value="1"/>
</dbReference>
<dbReference type="Pfam" id="PF02378">
    <property type="entry name" value="PTS_EIIC"/>
    <property type="match status" value="1"/>
</dbReference>
<dbReference type="InterPro" id="IPR036878">
    <property type="entry name" value="Glu_permease_IIB"/>
</dbReference>
<feature type="transmembrane region" description="Helical" evidence="12">
    <location>
        <begin position="59"/>
        <end position="81"/>
    </location>
</feature>
<keyword evidence="9 12" id="KW-1133">Transmembrane helix</keyword>
<dbReference type="InterPro" id="IPR018113">
    <property type="entry name" value="PTrfase_EIIB_Cys"/>
</dbReference>
<evidence type="ECO:0000256" key="9">
    <source>
        <dbReference type="ARBA" id="ARBA00022989"/>
    </source>
</evidence>
<protein>
    <submittedName>
        <fullName evidence="16">Fused maltose and glucose-specific PTS enzymes: IIB and IIC components</fullName>
        <ecNumber evidence="16 17">2.7.1.69</ecNumber>
    </submittedName>
    <submittedName>
        <fullName evidence="18">PTS system glucose-like transporter subunit IIBC</fullName>
    </submittedName>
    <submittedName>
        <fullName evidence="17">PTS system, glucose-like IIBC component</fullName>
    </submittedName>
</protein>
<keyword evidence="7 12" id="KW-0812">Transmembrane</keyword>
<evidence type="ECO:0000313" key="17">
    <source>
        <dbReference type="EMBL" id="CDS94401.1"/>
    </source>
</evidence>